<dbReference type="AlphaFoldDB" id="A0A2I1K226"/>
<feature type="transmembrane region" description="Helical" evidence="2">
    <location>
        <begin position="204"/>
        <end position="224"/>
    </location>
</feature>
<keyword evidence="2" id="KW-1133">Transmembrane helix</keyword>
<feature type="transmembrane region" description="Helical" evidence="2">
    <location>
        <begin position="61"/>
        <end position="85"/>
    </location>
</feature>
<evidence type="ECO:0000313" key="4">
    <source>
        <dbReference type="EMBL" id="PKY89657.1"/>
    </source>
</evidence>
<dbReference type="Proteomes" id="UP000234384">
    <property type="component" value="Unassembled WGS sequence"/>
</dbReference>
<sequence length="249" mass="28452">MKLGSMKAPWGDQVKGSWWKALLIVIVYFVLRVMFESWMYAQGALKVTAEPTLDMLQDPEFLGQVFQVTQVESVVGGILLTLFVIGVSYKVGFRFFQFKTMNWKNIFQALGIYLGFFALQIAWGALVTQVAPEYTQPDNQTLVQEMVGNMNLIYAFITVVIIAPIVEEYLLRGLIMKYIFTYTPVLGFIVSSIIFALLHSPANWIDFTTYFILSACLAGVYWYSRRLEYSIFLHMVQNLIGFLTIISMS</sequence>
<dbReference type="GO" id="GO:0080120">
    <property type="term" value="P:CAAX-box protein maturation"/>
    <property type="evidence" value="ECO:0007669"/>
    <property type="project" value="UniProtKB-ARBA"/>
</dbReference>
<dbReference type="InterPro" id="IPR003675">
    <property type="entry name" value="Rce1/LyrA-like_dom"/>
</dbReference>
<dbReference type="PANTHER" id="PTHR36435:SF1">
    <property type="entry name" value="CAAX AMINO TERMINAL PROTEASE FAMILY PROTEIN"/>
    <property type="match status" value="1"/>
</dbReference>
<feature type="transmembrane region" description="Helical" evidence="2">
    <location>
        <begin position="146"/>
        <end position="166"/>
    </location>
</feature>
<evidence type="ECO:0000259" key="3">
    <source>
        <dbReference type="Pfam" id="PF02517"/>
    </source>
</evidence>
<feature type="transmembrane region" description="Helical" evidence="2">
    <location>
        <begin position="21"/>
        <end position="41"/>
    </location>
</feature>
<name>A0A2I1K226_9LACT</name>
<dbReference type="InterPro" id="IPR052710">
    <property type="entry name" value="CAAX_protease"/>
</dbReference>
<comment type="caution">
    <text evidence="4">The sequence shown here is derived from an EMBL/GenBank/DDBJ whole genome shotgun (WGS) entry which is preliminary data.</text>
</comment>
<evidence type="ECO:0000256" key="1">
    <source>
        <dbReference type="ARBA" id="ARBA00009067"/>
    </source>
</evidence>
<dbReference type="GO" id="GO:0004175">
    <property type="term" value="F:endopeptidase activity"/>
    <property type="evidence" value="ECO:0007669"/>
    <property type="project" value="UniProtKB-ARBA"/>
</dbReference>
<gene>
    <name evidence="4" type="ORF">CYJ57_02825</name>
</gene>
<dbReference type="PANTHER" id="PTHR36435">
    <property type="entry name" value="SLR1288 PROTEIN"/>
    <property type="match status" value="1"/>
</dbReference>
<keyword evidence="2" id="KW-0472">Membrane</keyword>
<organism evidence="4 5">
    <name type="scientific">Falseniella ignava</name>
    <dbReference type="NCBI Taxonomy" id="137730"/>
    <lineage>
        <taxon>Bacteria</taxon>
        <taxon>Bacillati</taxon>
        <taxon>Bacillota</taxon>
        <taxon>Bacilli</taxon>
        <taxon>Lactobacillales</taxon>
        <taxon>Aerococcaceae</taxon>
        <taxon>Falseniella</taxon>
    </lineage>
</organism>
<evidence type="ECO:0000313" key="5">
    <source>
        <dbReference type="Proteomes" id="UP000234384"/>
    </source>
</evidence>
<evidence type="ECO:0000256" key="2">
    <source>
        <dbReference type="SAM" id="Phobius"/>
    </source>
</evidence>
<dbReference type="EMBL" id="PKHE01000005">
    <property type="protein sequence ID" value="PKY89657.1"/>
    <property type="molecule type" value="Genomic_DNA"/>
</dbReference>
<dbReference type="Pfam" id="PF02517">
    <property type="entry name" value="Rce1-like"/>
    <property type="match status" value="1"/>
</dbReference>
<accession>A0A2I1K226</accession>
<dbReference type="OrthoDB" id="8607342at2"/>
<reference evidence="4 5" key="1">
    <citation type="submission" date="2017-12" db="EMBL/GenBank/DDBJ databases">
        <title>Phylogenetic diversity of female urinary microbiome.</title>
        <authorList>
            <person name="Thomas-White K."/>
            <person name="Wolfe A.J."/>
        </authorList>
    </citation>
    <scope>NUCLEOTIDE SEQUENCE [LARGE SCALE GENOMIC DNA]</scope>
    <source>
        <strain evidence="4 5">UMB0898</strain>
    </source>
</reference>
<feature type="transmembrane region" description="Helical" evidence="2">
    <location>
        <begin position="231"/>
        <end position="248"/>
    </location>
</feature>
<feature type="transmembrane region" description="Helical" evidence="2">
    <location>
        <begin position="178"/>
        <end position="198"/>
    </location>
</feature>
<dbReference type="RefSeq" id="WP_101953982.1">
    <property type="nucleotide sequence ID" value="NZ_PKHE01000005.1"/>
</dbReference>
<comment type="similarity">
    <text evidence="1">Belongs to the UPF0177 family.</text>
</comment>
<feature type="domain" description="CAAX prenyl protease 2/Lysostaphin resistance protein A-like" evidence="3">
    <location>
        <begin position="151"/>
        <end position="240"/>
    </location>
</feature>
<keyword evidence="2" id="KW-0812">Transmembrane</keyword>
<protein>
    <recommendedName>
        <fullName evidence="3">CAAX prenyl protease 2/Lysostaphin resistance protein A-like domain-containing protein</fullName>
    </recommendedName>
</protein>
<proteinExistence type="inferred from homology"/>
<feature type="transmembrane region" description="Helical" evidence="2">
    <location>
        <begin position="106"/>
        <end position="126"/>
    </location>
</feature>